<keyword evidence="3" id="KW-1003">Cell membrane</keyword>
<dbReference type="SUPFAM" id="SSF103473">
    <property type="entry name" value="MFS general substrate transporter"/>
    <property type="match status" value="1"/>
</dbReference>
<dbReference type="AlphaFoldDB" id="A0A1G7SFT0"/>
<dbReference type="InterPro" id="IPR020846">
    <property type="entry name" value="MFS_dom"/>
</dbReference>
<sequence length="549" mass="57737">MAVHESAWAPLKLPVFRALWIAQLVSNLGSWMQMVGAQWLLVDAGPTVLSLVQTATMLPVMLLALPAGVLADLSDRRRLLIATQVALLVVATVLAGLTLAGLMNPPLLLALTFLIGCGSAVMGPAWQAIQPELVPRDQLSSAAALGGVNMNSARAIGPAVGGLLVAWAGPGWVFALNALSFLAVTLALVRWDRPADERPDESERERAIAAFHAGTRYVRHAPGVIRILLRVVLFIPAATALMALLPIVAGRYLGMGANGYGVLLGAIGVGAVVGAFTLPKARGWIGRSGLLAAGGVAAAAGVLVTAAVRQPVLVMVGLLLYGMAWIAVLSTLNAALQMLLPSWVRSRGLAVYLVVFQGGSAVSAPLWGLAADAWGVPLALAGSAVLLLVGALSVQRWPLPGHEYDRTVSTAWPQPHLVLEPPTDRPVLVTLEYRVPEGNGPEFMAAMRHVEKSRRRTGAYAWGLFVDGADPSRYIEVFQVRSWSEHMAQHNVRMTAADQAWQDQAWSFAEGAPVVTHAIAVPQSPGPPLTPPPPSPPPSPPSPPGPAPT</sequence>
<feature type="transmembrane region" description="Helical" evidence="8">
    <location>
        <begin position="171"/>
        <end position="189"/>
    </location>
</feature>
<feature type="transmembrane region" description="Helical" evidence="8">
    <location>
        <begin position="260"/>
        <end position="278"/>
    </location>
</feature>
<feature type="transmembrane region" description="Helical" evidence="8">
    <location>
        <begin position="314"/>
        <end position="336"/>
    </location>
</feature>
<dbReference type="EMBL" id="FNCN01000002">
    <property type="protein sequence ID" value="SDG21925.1"/>
    <property type="molecule type" value="Genomic_DNA"/>
</dbReference>
<evidence type="ECO:0000259" key="9">
    <source>
        <dbReference type="PROSITE" id="PS50850"/>
    </source>
</evidence>
<name>A0A1G7SFT0_9ACTN</name>
<feature type="transmembrane region" description="Helical" evidence="8">
    <location>
        <begin position="290"/>
        <end position="308"/>
    </location>
</feature>
<dbReference type="PANTHER" id="PTHR23513:SF11">
    <property type="entry name" value="STAPHYLOFERRIN A TRANSPORTER"/>
    <property type="match status" value="1"/>
</dbReference>
<feature type="transmembrane region" description="Helical" evidence="8">
    <location>
        <begin position="20"/>
        <end position="41"/>
    </location>
</feature>
<protein>
    <submittedName>
        <fullName evidence="10">Predicted arabinose efflux permease, MFS family</fullName>
    </submittedName>
</protein>
<accession>A0A1G7SFT0</accession>
<dbReference type="GO" id="GO:0005886">
    <property type="term" value="C:plasma membrane"/>
    <property type="evidence" value="ECO:0007669"/>
    <property type="project" value="UniProtKB-SubCell"/>
</dbReference>
<proteinExistence type="predicted"/>
<evidence type="ECO:0000313" key="10">
    <source>
        <dbReference type="EMBL" id="SDG21925.1"/>
    </source>
</evidence>
<gene>
    <name evidence="10" type="ORF">SAMN05421505_102293</name>
</gene>
<dbReference type="InterPro" id="IPR010290">
    <property type="entry name" value="TM_effector"/>
</dbReference>
<reference evidence="10 11" key="1">
    <citation type="submission" date="2016-10" db="EMBL/GenBank/DDBJ databases">
        <authorList>
            <person name="de Groot N.N."/>
        </authorList>
    </citation>
    <scope>NUCLEOTIDE SEQUENCE [LARGE SCALE GENOMIC DNA]</scope>
    <source>
        <strain evidence="10 11">CPCC 201354</strain>
    </source>
</reference>
<evidence type="ECO:0000256" key="7">
    <source>
        <dbReference type="SAM" id="MobiDB-lite"/>
    </source>
</evidence>
<feature type="transmembrane region" description="Helical" evidence="8">
    <location>
        <begin position="374"/>
        <end position="394"/>
    </location>
</feature>
<dbReference type="PANTHER" id="PTHR23513">
    <property type="entry name" value="INTEGRAL MEMBRANE EFFLUX PROTEIN-RELATED"/>
    <property type="match status" value="1"/>
</dbReference>
<dbReference type="PROSITE" id="PS50850">
    <property type="entry name" value="MFS"/>
    <property type="match status" value="1"/>
</dbReference>
<evidence type="ECO:0000256" key="2">
    <source>
        <dbReference type="ARBA" id="ARBA00022448"/>
    </source>
</evidence>
<feature type="region of interest" description="Disordered" evidence="7">
    <location>
        <begin position="520"/>
        <end position="549"/>
    </location>
</feature>
<dbReference type="STRING" id="504805.SAMN05421505_102293"/>
<dbReference type="Proteomes" id="UP000198923">
    <property type="component" value="Unassembled WGS sequence"/>
</dbReference>
<evidence type="ECO:0000256" key="1">
    <source>
        <dbReference type="ARBA" id="ARBA00004651"/>
    </source>
</evidence>
<keyword evidence="11" id="KW-1185">Reference proteome</keyword>
<keyword evidence="5 8" id="KW-1133">Transmembrane helix</keyword>
<dbReference type="Pfam" id="PF05977">
    <property type="entry name" value="MFS_3"/>
    <property type="match status" value="1"/>
</dbReference>
<evidence type="ECO:0000256" key="5">
    <source>
        <dbReference type="ARBA" id="ARBA00022989"/>
    </source>
</evidence>
<evidence type="ECO:0000313" key="11">
    <source>
        <dbReference type="Proteomes" id="UP000198923"/>
    </source>
</evidence>
<organism evidence="10 11">
    <name type="scientific">Sinosporangium album</name>
    <dbReference type="NCBI Taxonomy" id="504805"/>
    <lineage>
        <taxon>Bacteria</taxon>
        <taxon>Bacillati</taxon>
        <taxon>Actinomycetota</taxon>
        <taxon>Actinomycetes</taxon>
        <taxon>Streptosporangiales</taxon>
        <taxon>Streptosporangiaceae</taxon>
        <taxon>Sinosporangium</taxon>
    </lineage>
</organism>
<keyword evidence="6 8" id="KW-0472">Membrane</keyword>
<feature type="domain" description="Major facilitator superfamily (MFS) profile" evidence="9">
    <location>
        <begin position="1"/>
        <end position="402"/>
    </location>
</feature>
<dbReference type="CDD" id="cd06173">
    <property type="entry name" value="MFS_MefA_like"/>
    <property type="match status" value="1"/>
</dbReference>
<evidence type="ECO:0000256" key="3">
    <source>
        <dbReference type="ARBA" id="ARBA00022475"/>
    </source>
</evidence>
<dbReference type="InterPro" id="IPR036259">
    <property type="entry name" value="MFS_trans_sf"/>
</dbReference>
<dbReference type="GO" id="GO:0022857">
    <property type="term" value="F:transmembrane transporter activity"/>
    <property type="evidence" value="ECO:0007669"/>
    <property type="project" value="InterPro"/>
</dbReference>
<feature type="transmembrane region" description="Helical" evidence="8">
    <location>
        <begin position="107"/>
        <end position="129"/>
    </location>
</feature>
<feature type="transmembrane region" description="Helical" evidence="8">
    <location>
        <begin position="48"/>
        <end position="67"/>
    </location>
</feature>
<evidence type="ECO:0000256" key="4">
    <source>
        <dbReference type="ARBA" id="ARBA00022692"/>
    </source>
</evidence>
<dbReference type="RefSeq" id="WP_093168009.1">
    <property type="nucleotide sequence ID" value="NZ_FNCN01000002.1"/>
</dbReference>
<feature type="transmembrane region" description="Helical" evidence="8">
    <location>
        <begin position="79"/>
        <end position="100"/>
    </location>
</feature>
<keyword evidence="4 8" id="KW-0812">Transmembrane</keyword>
<feature type="transmembrane region" description="Helical" evidence="8">
    <location>
        <begin position="348"/>
        <end position="368"/>
    </location>
</feature>
<evidence type="ECO:0000256" key="6">
    <source>
        <dbReference type="ARBA" id="ARBA00023136"/>
    </source>
</evidence>
<dbReference type="Gene3D" id="1.20.1250.20">
    <property type="entry name" value="MFS general substrate transporter like domains"/>
    <property type="match status" value="1"/>
</dbReference>
<feature type="transmembrane region" description="Helical" evidence="8">
    <location>
        <begin position="227"/>
        <end position="248"/>
    </location>
</feature>
<comment type="subcellular location">
    <subcellularLocation>
        <location evidence="1">Cell membrane</location>
        <topology evidence="1">Multi-pass membrane protein</topology>
    </subcellularLocation>
</comment>
<evidence type="ECO:0000256" key="8">
    <source>
        <dbReference type="SAM" id="Phobius"/>
    </source>
</evidence>
<feature type="compositionally biased region" description="Pro residues" evidence="7">
    <location>
        <begin position="524"/>
        <end position="549"/>
    </location>
</feature>
<dbReference type="OrthoDB" id="9775268at2"/>
<keyword evidence="2" id="KW-0813">Transport</keyword>